<sequence length="142" mass="16022">MSSVQYAYMKIKVPAQLEALRNKYQLQLILLHGSHVSGKLHPKSDVDIAVVRERNNSRLDTLSLITDLGTVLATDRIDVADITHADPLFLYAVVAKSQLVAGSLSDFQALQLKAFQRYQDYQPFLKQEAQFIKEQLKTYVSA</sequence>
<dbReference type="PANTHER" id="PTHR43852:SF3">
    <property type="entry name" value="NUCLEOTIDYLTRANSFERASE"/>
    <property type="match status" value="1"/>
</dbReference>
<dbReference type="SUPFAM" id="SSF81301">
    <property type="entry name" value="Nucleotidyltransferase"/>
    <property type="match status" value="1"/>
</dbReference>
<gene>
    <name evidence="2" type="ORF">UV59_C0013G0018</name>
</gene>
<comment type="caution">
    <text evidence="2">The sequence shown here is derived from an EMBL/GenBank/DDBJ whole genome shotgun (WGS) entry which is preliminary data.</text>
</comment>
<dbReference type="InterPro" id="IPR043519">
    <property type="entry name" value="NT_sf"/>
</dbReference>
<dbReference type="InterPro" id="IPR041633">
    <property type="entry name" value="Polbeta"/>
</dbReference>
<organism evidence="2 3">
    <name type="scientific">Candidatus Gottesmanbacteria bacterium GW2011_GWA1_43_11</name>
    <dbReference type="NCBI Taxonomy" id="1618436"/>
    <lineage>
        <taxon>Bacteria</taxon>
        <taxon>Candidatus Gottesmaniibacteriota</taxon>
    </lineage>
</organism>
<proteinExistence type="predicted"/>
<dbReference type="InterPro" id="IPR052930">
    <property type="entry name" value="TA_antitoxin_MntA"/>
</dbReference>
<feature type="domain" description="Polymerase beta nucleotidyltransferase" evidence="1">
    <location>
        <begin position="19"/>
        <end position="100"/>
    </location>
</feature>
<dbReference type="AlphaFoldDB" id="A0A0G1CGA5"/>
<dbReference type="NCBIfam" id="NF047752">
    <property type="entry name" value="MntA_antitoxin"/>
    <property type="match status" value="1"/>
</dbReference>
<dbReference type="STRING" id="1618436.UV59_C0013G0018"/>
<accession>A0A0G1CGA5</accession>
<evidence type="ECO:0000259" key="1">
    <source>
        <dbReference type="Pfam" id="PF18765"/>
    </source>
</evidence>
<evidence type="ECO:0000313" key="2">
    <source>
        <dbReference type="EMBL" id="KKS84840.1"/>
    </source>
</evidence>
<name>A0A0G1CGA5_9BACT</name>
<reference evidence="2 3" key="1">
    <citation type="journal article" date="2015" name="Nature">
        <title>rRNA introns, odd ribosomes, and small enigmatic genomes across a large radiation of phyla.</title>
        <authorList>
            <person name="Brown C.T."/>
            <person name="Hug L.A."/>
            <person name="Thomas B.C."/>
            <person name="Sharon I."/>
            <person name="Castelle C.J."/>
            <person name="Singh A."/>
            <person name="Wilkins M.J."/>
            <person name="Williams K.H."/>
            <person name="Banfield J.F."/>
        </authorList>
    </citation>
    <scope>NUCLEOTIDE SEQUENCE [LARGE SCALE GENOMIC DNA]</scope>
</reference>
<dbReference type="PANTHER" id="PTHR43852">
    <property type="entry name" value="NUCLEOTIDYLTRANSFERASE"/>
    <property type="match status" value="1"/>
</dbReference>
<dbReference type="Gene3D" id="3.30.460.10">
    <property type="entry name" value="Beta Polymerase, domain 2"/>
    <property type="match status" value="1"/>
</dbReference>
<dbReference type="EMBL" id="LCFB01000013">
    <property type="protein sequence ID" value="KKS84840.1"/>
    <property type="molecule type" value="Genomic_DNA"/>
</dbReference>
<protein>
    <recommendedName>
        <fullName evidence="1">Polymerase beta nucleotidyltransferase domain-containing protein</fullName>
    </recommendedName>
</protein>
<dbReference type="CDD" id="cd05403">
    <property type="entry name" value="NT_KNTase_like"/>
    <property type="match status" value="1"/>
</dbReference>
<evidence type="ECO:0000313" key="3">
    <source>
        <dbReference type="Proteomes" id="UP000034543"/>
    </source>
</evidence>
<dbReference type="Pfam" id="PF18765">
    <property type="entry name" value="Polbeta"/>
    <property type="match status" value="1"/>
</dbReference>
<dbReference type="Proteomes" id="UP000034543">
    <property type="component" value="Unassembled WGS sequence"/>
</dbReference>